<dbReference type="CDD" id="cd00070">
    <property type="entry name" value="GLECT"/>
    <property type="match status" value="2"/>
</dbReference>
<keyword evidence="5" id="KW-1185">Reference proteome</keyword>
<dbReference type="AlphaFoldDB" id="A0A8J6A5W0"/>
<dbReference type="Proteomes" id="UP000700334">
    <property type="component" value="Unassembled WGS sequence"/>
</dbReference>
<feature type="domain" description="Galectin" evidence="3">
    <location>
        <begin position="1"/>
        <end position="67"/>
    </location>
</feature>
<dbReference type="SMART" id="SM00908">
    <property type="entry name" value="Gal-bind_lectin"/>
    <property type="match status" value="2"/>
</dbReference>
<evidence type="ECO:0000256" key="2">
    <source>
        <dbReference type="RuleBase" id="RU102079"/>
    </source>
</evidence>
<dbReference type="PANTHER" id="PTHR11346">
    <property type="entry name" value="GALECTIN"/>
    <property type="match status" value="1"/>
</dbReference>
<dbReference type="PROSITE" id="PS51304">
    <property type="entry name" value="GALECTIN"/>
    <property type="match status" value="2"/>
</dbReference>
<dbReference type="OrthoDB" id="5795596at2759"/>
<dbReference type="SUPFAM" id="SSF49899">
    <property type="entry name" value="Concanavalin A-like lectins/glucanases"/>
    <property type="match status" value="2"/>
</dbReference>
<accession>A0A8J6A5W0</accession>
<name>A0A8J6A5W0_GALPY</name>
<dbReference type="InterPro" id="IPR044156">
    <property type="entry name" value="Galectin-like"/>
</dbReference>
<dbReference type="Gene3D" id="2.60.120.200">
    <property type="match status" value="2"/>
</dbReference>
<organism evidence="4 5">
    <name type="scientific">Galemys pyrenaicus</name>
    <name type="common">Iberian desman</name>
    <name type="synonym">Pyrenean desman</name>
    <dbReference type="NCBI Taxonomy" id="202257"/>
    <lineage>
        <taxon>Eukaryota</taxon>
        <taxon>Metazoa</taxon>
        <taxon>Chordata</taxon>
        <taxon>Craniata</taxon>
        <taxon>Vertebrata</taxon>
        <taxon>Euteleostomi</taxon>
        <taxon>Mammalia</taxon>
        <taxon>Eutheria</taxon>
        <taxon>Laurasiatheria</taxon>
        <taxon>Eulipotyphla</taxon>
        <taxon>Talpidae</taxon>
        <taxon>Galemys</taxon>
    </lineage>
</organism>
<reference evidence="4" key="1">
    <citation type="journal article" date="2021" name="Evol. Appl.">
        <title>The genome of the Pyrenean desman and the effects of bottlenecks and inbreeding on the genomic landscape of an endangered species.</title>
        <authorList>
            <person name="Escoda L."/>
            <person name="Castresana J."/>
        </authorList>
    </citation>
    <scope>NUCLEOTIDE SEQUENCE</scope>
    <source>
        <strain evidence="4">IBE-C5619</strain>
    </source>
</reference>
<dbReference type="PANTHER" id="PTHR11346:SF80">
    <property type="entry name" value="GALECTIN-9C"/>
    <property type="match status" value="1"/>
</dbReference>
<dbReference type="InterPro" id="IPR013320">
    <property type="entry name" value="ConA-like_dom_sf"/>
</dbReference>
<protein>
    <recommendedName>
        <fullName evidence="2">Galectin</fullName>
    </recommendedName>
</protein>
<feature type="domain" description="Galectin" evidence="3">
    <location>
        <begin position="85"/>
        <end position="187"/>
    </location>
</feature>
<proteinExistence type="predicted"/>
<dbReference type="GO" id="GO:0030246">
    <property type="term" value="F:carbohydrate binding"/>
    <property type="evidence" value="ECO:0007669"/>
    <property type="project" value="UniProtKB-UniRule"/>
</dbReference>
<feature type="non-terminal residue" evidence="4">
    <location>
        <position position="1"/>
    </location>
</feature>
<evidence type="ECO:0000259" key="3">
    <source>
        <dbReference type="PROSITE" id="PS51304"/>
    </source>
</evidence>
<evidence type="ECO:0000256" key="1">
    <source>
        <dbReference type="ARBA" id="ARBA00022734"/>
    </source>
</evidence>
<dbReference type="SMART" id="SM00276">
    <property type="entry name" value="GLECT"/>
    <property type="match status" value="2"/>
</dbReference>
<dbReference type="EMBL" id="JAGFMF010012247">
    <property type="protein sequence ID" value="KAG8505654.1"/>
    <property type="molecule type" value="Genomic_DNA"/>
</dbReference>
<keyword evidence="1 2" id="KW-0430">Lectin</keyword>
<dbReference type="InterPro" id="IPR001079">
    <property type="entry name" value="Galectin_CRD"/>
</dbReference>
<dbReference type="Pfam" id="PF00337">
    <property type="entry name" value="Gal-bind_lectin"/>
    <property type="match status" value="2"/>
</dbReference>
<comment type="caution">
    <text evidence="4">The sequence shown here is derived from an EMBL/GenBank/DDBJ whole genome shotgun (WGS) entry which is preliminary data.</text>
</comment>
<sequence length="187" mass="20713">FAVNFQTGSNDRDIAFHFNPRFAEGGYIVCNTKQNGTWGPEERKMTMPFQKGSPFELCFLVQSSDFKNTAVPPMLYPGSSYPLPFFASIPGGLYPSKNIIVSGTVLSNAKSFYINLRSGGDIAFHLNPRFNEDTVVRNTQTNNCWGREERTPLQNTPFSRGQGFQVRTRGPDSAGWALCGSELVPLG</sequence>
<evidence type="ECO:0000313" key="5">
    <source>
        <dbReference type="Proteomes" id="UP000700334"/>
    </source>
</evidence>
<evidence type="ECO:0000313" key="4">
    <source>
        <dbReference type="EMBL" id="KAG8505654.1"/>
    </source>
</evidence>
<gene>
    <name evidence="4" type="ORF">J0S82_014496</name>
</gene>